<accession>A0A8B7VI08</accession>
<dbReference type="CTD" id="146852"/>
<keyword evidence="1" id="KW-1185">Reference proteome</keyword>
<dbReference type="KEGG" id="ccan:109693903"/>
<reference evidence="2" key="1">
    <citation type="submission" date="2025-08" db="UniProtKB">
        <authorList>
            <consortium name="RefSeq"/>
        </authorList>
    </citation>
    <scope>IDENTIFICATION</scope>
</reference>
<gene>
    <name evidence="2" type="primary">Odf4</name>
</gene>
<dbReference type="AlphaFoldDB" id="A0A8B7VI08"/>
<sequence length="173" mass="19997">MQTSVPSPCSTRWMSRDPRRNSVLPFLWRIQHSSRWLMQVVASELSLLAFILLVFMVFSKKWLYPSGSRFFQRCPVNVTNRIYTSVYAMSMGLLYTCKSWSCFNKGSGKDSFSLWTNHPIFVVAMICFFLALGLGLILTIWLHLPYLPHLRRLPYFGLIGTIVSFCEGARPQL</sequence>
<dbReference type="RefSeq" id="XP_020031112.2">
    <property type="nucleotide sequence ID" value="XM_020175523.2"/>
</dbReference>
<evidence type="ECO:0000313" key="2">
    <source>
        <dbReference type="RefSeq" id="XP_020031112.2"/>
    </source>
</evidence>
<proteinExistence type="predicted"/>
<dbReference type="OrthoDB" id="9620006at2759"/>
<dbReference type="Proteomes" id="UP001732720">
    <property type="component" value="Chromosome 11"/>
</dbReference>
<name>A0A8B7VI08_CASCN</name>
<protein>
    <submittedName>
        <fullName evidence="2">Outer dense fiber protein 4</fullName>
    </submittedName>
</protein>
<evidence type="ECO:0000313" key="1">
    <source>
        <dbReference type="Proteomes" id="UP001732720"/>
    </source>
</evidence>
<organism evidence="2">
    <name type="scientific">Castor canadensis</name>
    <name type="common">American beaver</name>
    <dbReference type="NCBI Taxonomy" id="51338"/>
    <lineage>
        <taxon>Eukaryota</taxon>
        <taxon>Metazoa</taxon>
        <taxon>Chordata</taxon>
        <taxon>Craniata</taxon>
        <taxon>Vertebrata</taxon>
        <taxon>Euteleostomi</taxon>
        <taxon>Mammalia</taxon>
        <taxon>Eutheria</taxon>
        <taxon>Euarchontoglires</taxon>
        <taxon>Glires</taxon>
        <taxon>Rodentia</taxon>
        <taxon>Castorimorpha</taxon>
        <taxon>Castoridae</taxon>
        <taxon>Castor</taxon>
    </lineage>
</organism>
<dbReference type="GeneID" id="109693903"/>